<evidence type="ECO:0000313" key="4">
    <source>
        <dbReference type="Proteomes" id="UP000324575"/>
    </source>
</evidence>
<dbReference type="GO" id="GO:0005737">
    <property type="term" value="C:cytoplasm"/>
    <property type="evidence" value="ECO:0007669"/>
    <property type="project" value="TreeGrafter"/>
</dbReference>
<dbReference type="PANTHER" id="PTHR31901:SF9">
    <property type="entry name" value="GH3 DOMAIN-CONTAINING PROTEIN"/>
    <property type="match status" value="1"/>
</dbReference>
<dbReference type="GO" id="GO:0016881">
    <property type="term" value="F:acid-amino acid ligase activity"/>
    <property type="evidence" value="ECO:0007669"/>
    <property type="project" value="TreeGrafter"/>
</dbReference>
<dbReference type="Proteomes" id="UP000324575">
    <property type="component" value="Unassembled WGS sequence"/>
</dbReference>
<dbReference type="EMBL" id="SNRX01000036">
    <property type="protein sequence ID" value="KAA6300967.1"/>
    <property type="molecule type" value="Genomic_DNA"/>
</dbReference>
<dbReference type="Pfam" id="PF23572">
    <property type="entry name" value="GH3_C"/>
    <property type="match status" value="1"/>
</dbReference>
<proteinExistence type="predicted"/>
<evidence type="ECO:0000259" key="1">
    <source>
        <dbReference type="Pfam" id="PF23571"/>
    </source>
</evidence>
<dbReference type="InterPro" id="IPR055377">
    <property type="entry name" value="GH3_M"/>
</dbReference>
<protein>
    <recommendedName>
        <fullName evidence="5">Auxin-regulated protein</fullName>
    </recommendedName>
</protein>
<name>A0A5M8NWZ6_9BACT</name>
<sequence length="507" mass="58241">MNVTALMRKFFDLRLNEIDKYATHAGEIQQKILLHLIEKAKKTEWGIKYDYKSIRNYENYKNRVPIQTYDDVKPYVDRLLRGENGVLWPSEIRWFAKSSGTTNDKSKFLPVSQEALHDIHYKGGKDAIALYLRMNPESNLFSGKALILGGSHRPDFNLHNNNRIGDLSAILIQNAGWLVDYFRVPNKKISLMDDWESKIEAIVSNTIHTNVTNLSGVPSWFLVIIKQILDRTGKKALEEVWPNLEVFFHGGVSFNPYREQYQQLIHSDKMHYIETYNASEGYFGTQSELSDSAMLLMIDYNIFYEFIPLEDIGSENPRICSLEGVKLNKNYAIVISTSCGLWRYVIGDTIKFTNNKPYKFIITGRTKHFINAFGEELIIDNAEKGLAKACVATGAQVCEYSAAPVFMDKHAKCRHQWLIEFAKMPDSVSRFAAVLDATLKEVNSDYEAKRSKDIALQPLEVIVARKGLFHDWMKEKGKLGGQNKVPRLSNHRGYMEEMIQLNNHLFI</sequence>
<accession>A0A5M8NWZ6</accession>
<evidence type="ECO:0000313" key="3">
    <source>
        <dbReference type="EMBL" id="KAA6300967.1"/>
    </source>
</evidence>
<reference evidence="3 4" key="1">
    <citation type="submission" date="2019-03" db="EMBL/GenBank/DDBJ databases">
        <title>Single cell metagenomics reveals metabolic interactions within the superorganism composed of flagellate Streblomastix strix and complex community of Bacteroidetes bacteria on its surface.</title>
        <authorList>
            <person name="Treitli S.C."/>
            <person name="Kolisko M."/>
            <person name="Husnik F."/>
            <person name="Keeling P."/>
            <person name="Hampl V."/>
        </authorList>
    </citation>
    <scope>NUCLEOTIDE SEQUENCE [LARGE SCALE GENOMIC DNA]</scope>
    <source>
        <strain evidence="3">St1</strain>
    </source>
</reference>
<dbReference type="AlphaFoldDB" id="A0A5M8NWZ6"/>
<dbReference type="Pfam" id="PF23571">
    <property type="entry name" value="GH3_M"/>
    <property type="match status" value="1"/>
</dbReference>
<dbReference type="Pfam" id="PF03321">
    <property type="entry name" value="GH3"/>
    <property type="match status" value="1"/>
</dbReference>
<dbReference type="PANTHER" id="PTHR31901">
    <property type="entry name" value="GH3 DOMAIN-CONTAINING PROTEIN"/>
    <property type="match status" value="1"/>
</dbReference>
<comment type="caution">
    <text evidence="3">The sequence shown here is derived from an EMBL/GenBank/DDBJ whole genome shotgun (WGS) entry which is preliminary data.</text>
</comment>
<gene>
    <name evidence="3" type="ORF">EZS26_002894</name>
</gene>
<organism evidence="3 4">
    <name type="scientific">Candidatus Ordinivivax streblomastigis</name>
    <dbReference type="NCBI Taxonomy" id="2540710"/>
    <lineage>
        <taxon>Bacteria</taxon>
        <taxon>Pseudomonadati</taxon>
        <taxon>Bacteroidota</taxon>
        <taxon>Bacteroidia</taxon>
        <taxon>Bacteroidales</taxon>
        <taxon>Candidatus Ordinivivax</taxon>
    </lineage>
</organism>
<feature type="domain" description="GH3 middle" evidence="1">
    <location>
        <begin position="296"/>
        <end position="360"/>
    </location>
</feature>
<evidence type="ECO:0008006" key="5">
    <source>
        <dbReference type="Google" id="ProtNLM"/>
    </source>
</evidence>
<feature type="domain" description="GH3 C-terminal" evidence="2">
    <location>
        <begin position="381"/>
        <end position="492"/>
    </location>
</feature>
<dbReference type="InterPro" id="IPR055378">
    <property type="entry name" value="GH3_C"/>
</dbReference>
<evidence type="ECO:0000259" key="2">
    <source>
        <dbReference type="Pfam" id="PF23572"/>
    </source>
</evidence>
<dbReference type="InterPro" id="IPR004993">
    <property type="entry name" value="GH3"/>
</dbReference>